<proteinExistence type="predicted"/>
<evidence type="ECO:0000313" key="2">
    <source>
        <dbReference type="Proteomes" id="UP000002316"/>
    </source>
</evidence>
<dbReference type="RefSeq" id="XP_011779133.1">
    <property type="nucleotide sequence ID" value="XM_011780831.1"/>
</dbReference>
<dbReference type="VEuPathDB" id="TriTrypDB:Tbg972.10.19770"/>
<sequence length="172" mass="19242">MLHWSQGQQAVPWNDRDRPVYECIQTAEIDAEAKARSLGNCATVDLCGGGTSVRDIVVVTLGRFNPRHPVSTVGNIFYFLFFAVLLTRFRHGDGCVTEQYILSQDPCGEVRNDRNHLPRRVGTMPGKGEEQRVFPHPRIPVPVLDSSLVVAGHPQRHRSFPKRAVVLSLLFA</sequence>
<organism evidence="1 2">
    <name type="scientific">Trypanosoma brucei gambiense (strain MHOM/CI/86/DAL972)</name>
    <dbReference type="NCBI Taxonomy" id="679716"/>
    <lineage>
        <taxon>Eukaryota</taxon>
        <taxon>Discoba</taxon>
        <taxon>Euglenozoa</taxon>
        <taxon>Kinetoplastea</taxon>
        <taxon>Metakinetoplastina</taxon>
        <taxon>Trypanosomatida</taxon>
        <taxon>Trypanosomatidae</taxon>
        <taxon>Trypanosoma</taxon>
    </lineage>
</organism>
<accession>D0A0W1</accession>
<gene>
    <name evidence="1" type="ORF">TbgDal_X19770</name>
</gene>
<protein>
    <submittedName>
        <fullName evidence="1">T. brucei spp.-specific protein</fullName>
    </submittedName>
</protein>
<evidence type="ECO:0000313" key="1">
    <source>
        <dbReference type="EMBL" id="CBH16869.1"/>
    </source>
</evidence>
<dbReference type="KEGG" id="tbg:TbgDal_X19770"/>
<dbReference type="GeneID" id="23865234"/>
<name>D0A0W1_TRYB9</name>
<dbReference type="EMBL" id="FN554973">
    <property type="protein sequence ID" value="CBH16869.1"/>
    <property type="molecule type" value="Genomic_DNA"/>
</dbReference>
<dbReference type="AlphaFoldDB" id="D0A0W1"/>
<reference evidence="2" key="1">
    <citation type="journal article" date="2010" name="PLoS Negl. Trop. Dis.">
        <title>The genome sequence of Trypanosoma brucei gambiense, causative agent of chronic human african trypanosomiasis.</title>
        <authorList>
            <person name="Jackson A.P."/>
            <person name="Sanders M."/>
            <person name="Berry A."/>
            <person name="McQuillan J."/>
            <person name="Aslett M.A."/>
            <person name="Quail M.A."/>
            <person name="Chukualim B."/>
            <person name="Capewell P."/>
            <person name="MacLeod A."/>
            <person name="Melville S.E."/>
            <person name="Gibson W."/>
            <person name="Barry J.D."/>
            <person name="Berriman M."/>
            <person name="Hertz-Fowler C."/>
        </authorList>
    </citation>
    <scope>NUCLEOTIDE SEQUENCE [LARGE SCALE GENOMIC DNA]</scope>
    <source>
        <strain evidence="2">MHOM/CI/86/DAL972</strain>
    </source>
</reference>
<dbReference type="Proteomes" id="UP000002316">
    <property type="component" value="Chromosome 10"/>
</dbReference>